<organism evidence="1 2">
    <name type="scientific">Catenulispora yoronensis</name>
    <dbReference type="NCBI Taxonomy" id="450799"/>
    <lineage>
        <taxon>Bacteria</taxon>
        <taxon>Bacillati</taxon>
        <taxon>Actinomycetota</taxon>
        <taxon>Actinomycetes</taxon>
        <taxon>Catenulisporales</taxon>
        <taxon>Catenulisporaceae</taxon>
        <taxon>Catenulispora</taxon>
    </lineage>
</organism>
<accession>A0ABP5GF15</accession>
<dbReference type="InterPro" id="IPR052022">
    <property type="entry name" value="26kDa_periplasmic_antigen"/>
</dbReference>
<evidence type="ECO:0008006" key="3">
    <source>
        <dbReference type="Google" id="ProtNLM"/>
    </source>
</evidence>
<dbReference type="EMBL" id="BAAAQN010000037">
    <property type="protein sequence ID" value="GAA2044620.1"/>
    <property type="molecule type" value="Genomic_DNA"/>
</dbReference>
<evidence type="ECO:0000313" key="1">
    <source>
        <dbReference type="EMBL" id="GAA2044620.1"/>
    </source>
</evidence>
<dbReference type="Proteomes" id="UP001500751">
    <property type="component" value="Unassembled WGS sequence"/>
</dbReference>
<dbReference type="PANTHER" id="PTHR34387:SF2">
    <property type="entry name" value="SLR1258 PROTEIN"/>
    <property type="match status" value="1"/>
</dbReference>
<proteinExistence type="predicted"/>
<dbReference type="RefSeq" id="WP_344668597.1">
    <property type="nucleotide sequence ID" value="NZ_BAAAQN010000037.1"/>
</dbReference>
<sequence length="233" mass="25278">MTQQADKPAGTPIVVSVRGEANLEADPELCEFAVTVTARDRDHRTALEQLTRRNKELLDQVKADYGDALEKLETGRFGVYPEWRSRKSDKVGPYQGSVRVRIVVKDFAVLGEMVTKLADGEGRAVDGPYWSLRRDSEVYQRARTEAVSEALRRGHEYAEAVGSTLVELLELADTGMSGGSAAHPQGRAVYAMAASAPGGAAYDGPPALDLEPVRQTVYAAVEARFSATQPAKL</sequence>
<dbReference type="InterPro" id="IPR007497">
    <property type="entry name" value="SIMPL/DUF541"/>
</dbReference>
<dbReference type="PANTHER" id="PTHR34387">
    <property type="entry name" value="SLR1258 PROTEIN"/>
    <property type="match status" value="1"/>
</dbReference>
<dbReference type="Gene3D" id="3.30.70.2970">
    <property type="entry name" value="Protein of unknown function (DUF541), domain 2"/>
    <property type="match status" value="1"/>
</dbReference>
<evidence type="ECO:0000313" key="2">
    <source>
        <dbReference type="Proteomes" id="UP001500751"/>
    </source>
</evidence>
<keyword evidence="2" id="KW-1185">Reference proteome</keyword>
<comment type="caution">
    <text evidence="1">The sequence shown here is derived from an EMBL/GenBank/DDBJ whole genome shotgun (WGS) entry which is preliminary data.</text>
</comment>
<dbReference type="Gene3D" id="3.30.110.170">
    <property type="entry name" value="Protein of unknown function (DUF541), domain 1"/>
    <property type="match status" value="1"/>
</dbReference>
<name>A0ABP5GF15_9ACTN</name>
<gene>
    <name evidence="1" type="ORF">GCM10009839_55440</name>
</gene>
<dbReference type="Pfam" id="PF04402">
    <property type="entry name" value="SIMPL"/>
    <property type="match status" value="1"/>
</dbReference>
<reference evidence="2" key="1">
    <citation type="journal article" date="2019" name="Int. J. Syst. Evol. Microbiol.">
        <title>The Global Catalogue of Microorganisms (GCM) 10K type strain sequencing project: providing services to taxonomists for standard genome sequencing and annotation.</title>
        <authorList>
            <consortium name="The Broad Institute Genomics Platform"/>
            <consortium name="The Broad Institute Genome Sequencing Center for Infectious Disease"/>
            <person name="Wu L."/>
            <person name="Ma J."/>
        </authorList>
    </citation>
    <scope>NUCLEOTIDE SEQUENCE [LARGE SCALE GENOMIC DNA]</scope>
    <source>
        <strain evidence="2">JCM 16014</strain>
    </source>
</reference>
<protein>
    <recommendedName>
        <fullName evidence="3">SIMPL domain-containing protein</fullName>
    </recommendedName>
</protein>